<evidence type="ECO:0000313" key="2">
    <source>
        <dbReference type="Proteomes" id="UP001060085"/>
    </source>
</evidence>
<name>A0ACC0B613_CATRO</name>
<protein>
    <submittedName>
        <fullName evidence="1">Uncharacterized protein</fullName>
    </submittedName>
</protein>
<accession>A0ACC0B613</accession>
<keyword evidence="2" id="KW-1185">Reference proteome</keyword>
<dbReference type="Proteomes" id="UP001060085">
    <property type="component" value="Linkage Group LG04"/>
</dbReference>
<dbReference type="EMBL" id="CM044704">
    <property type="protein sequence ID" value="KAI5668090.1"/>
    <property type="molecule type" value="Genomic_DNA"/>
</dbReference>
<comment type="caution">
    <text evidence="1">The sequence shown here is derived from an EMBL/GenBank/DDBJ whole genome shotgun (WGS) entry which is preliminary data.</text>
</comment>
<sequence length="452" mass="47730">MEFMEPHNKNQGGSSSSADHHHHHHQNLHHAHHQQQQQNQNQNQEANIASSLQLVSSLPNQSQQQEQQSGSGGHGHGSSHTPSGHGPFMGSISIHSRNLLSSSSSSPSSNSTTTNPASTSTATAAANNNSAPSNTKVVKKPSKDRHTKVDGRGRRIRMPALCAARVFQLTRELGHKSDGETIEWLLHQAESAIIAATGTGTIPANFSTLNVSLRSSGTTISAPPSKSAPLFLHGGSAAAAMLGFHHQLTNSGFGQDPDDNFMKKRFREDGSGAASPSSSAKTPRTEVQDQEPGTEIKPGSAQSSSGFIPAQAMWAVAPAAANVGNAFWMLPVTGGAAAAATTTTGLNQQEHQMWPYKAPGMQRIAGYDFAGGGRFTPVQLGSMVLQQQSQPVQQLGLGITETTNMGMLASINAYGGSTSRVDLGMNLEQHHHHQNQQPQGSDSGDENPKDSQ</sequence>
<reference evidence="2" key="1">
    <citation type="journal article" date="2023" name="Nat. Plants">
        <title>Single-cell RNA sequencing provides a high-resolution roadmap for understanding the multicellular compartmentation of specialized metabolism.</title>
        <authorList>
            <person name="Sun S."/>
            <person name="Shen X."/>
            <person name="Li Y."/>
            <person name="Li Y."/>
            <person name="Wang S."/>
            <person name="Li R."/>
            <person name="Zhang H."/>
            <person name="Shen G."/>
            <person name="Guo B."/>
            <person name="Wei J."/>
            <person name="Xu J."/>
            <person name="St-Pierre B."/>
            <person name="Chen S."/>
            <person name="Sun C."/>
        </authorList>
    </citation>
    <scope>NUCLEOTIDE SEQUENCE [LARGE SCALE GENOMIC DNA]</scope>
</reference>
<evidence type="ECO:0000313" key="1">
    <source>
        <dbReference type="EMBL" id="KAI5668090.1"/>
    </source>
</evidence>
<proteinExistence type="predicted"/>
<organism evidence="1 2">
    <name type="scientific">Catharanthus roseus</name>
    <name type="common">Madagascar periwinkle</name>
    <name type="synonym">Vinca rosea</name>
    <dbReference type="NCBI Taxonomy" id="4058"/>
    <lineage>
        <taxon>Eukaryota</taxon>
        <taxon>Viridiplantae</taxon>
        <taxon>Streptophyta</taxon>
        <taxon>Embryophyta</taxon>
        <taxon>Tracheophyta</taxon>
        <taxon>Spermatophyta</taxon>
        <taxon>Magnoliopsida</taxon>
        <taxon>eudicotyledons</taxon>
        <taxon>Gunneridae</taxon>
        <taxon>Pentapetalae</taxon>
        <taxon>asterids</taxon>
        <taxon>lamiids</taxon>
        <taxon>Gentianales</taxon>
        <taxon>Apocynaceae</taxon>
        <taxon>Rauvolfioideae</taxon>
        <taxon>Vinceae</taxon>
        <taxon>Catharanthinae</taxon>
        <taxon>Catharanthus</taxon>
    </lineage>
</organism>
<gene>
    <name evidence="1" type="ORF">M9H77_17943</name>
</gene>